<dbReference type="Pfam" id="PF00561">
    <property type="entry name" value="Abhydrolase_1"/>
    <property type="match status" value="1"/>
</dbReference>
<organism evidence="2 3">
    <name type="scientific">Daphnia magna</name>
    <dbReference type="NCBI Taxonomy" id="35525"/>
    <lineage>
        <taxon>Eukaryota</taxon>
        <taxon>Metazoa</taxon>
        <taxon>Ecdysozoa</taxon>
        <taxon>Arthropoda</taxon>
        <taxon>Crustacea</taxon>
        <taxon>Branchiopoda</taxon>
        <taxon>Diplostraca</taxon>
        <taxon>Cladocera</taxon>
        <taxon>Anomopoda</taxon>
        <taxon>Daphniidae</taxon>
        <taxon>Daphnia</taxon>
    </lineage>
</organism>
<dbReference type="InterPro" id="IPR029058">
    <property type="entry name" value="AB_hydrolase_fold"/>
</dbReference>
<dbReference type="SUPFAM" id="SSF53474">
    <property type="entry name" value="alpha/beta-Hydrolases"/>
    <property type="match status" value="1"/>
</dbReference>
<accession>A0ABQ9ZCD6</accession>
<dbReference type="EMBL" id="JAOYFB010000003">
    <property type="protein sequence ID" value="KAK4010195.1"/>
    <property type="molecule type" value="Genomic_DNA"/>
</dbReference>
<gene>
    <name evidence="2" type="ORF">OUZ56_019347</name>
</gene>
<feature type="domain" description="AB hydrolase-1" evidence="1">
    <location>
        <begin position="101"/>
        <end position="215"/>
    </location>
</feature>
<evidence type="ECO:0000259" key="1">
    <source>
        <dbReference type="Pfam" id="PF00561"/>
    </source>
</evidence>
<name>A0ABQ9ZCD6_9CRUS</name>
<evidence type="ECO:0000313" key="3">
    <source>
        <dbReference type="Proteomes" id="UP001234178"/>
    </source>
</evidence>
<dbReference type="Proteomes" id="UP001234178">
    <property type="component" value="Unassembled WGS sequence"/>
</dbReference>
<dbReference type="PANTHER" id="PTHR12277:SF194">
    <property type="entry name" value="FI04476P"/>
    <property type="match status" value="1"/>
</dbReference>
<keyword evidence="3" id="KW-1185">Reference proteome</keyword>
<comment type="caution">
    <text evidence="2">The sequence shown here is derived from an EMBL/GenBank/DDBJ whole genome shotgun (WGS) entry which is preliminary data.</text>
</comment>
<dbReference type="PANTHER" id="PTHR12277">
    <property type="entry name" value="ALPHA/BETA HYDROLASE DOMAIN-CONTAINING PROTEIN"/>
    <property type="match status" value="1"/>
</dbReference>
<sequence length="246" mass="27948">MHHLILAAVVIITIIYLVLPLVFRYPAAFQRQLVFLPYTIGLRWPIKVNYSHPKIHGLQGTRNFYLPTAPKVHVGVWHVLPRDLVDTFSENTETSLANGNPIVLYLHGNSGSRATGHRVELYKLLQFHNYHVIAFDYRGKFTFTCTCYGCIDVSLGFADSSQVLMSENGATIDAIRVYEYIRLFSRKSTVIVWGHSLGSAVAIKMVASLCAVKQSPDRLILESPFNNIRDVFRNHPLTLVRYYLPI</sequence>
<protein>
    <recommendedName>
        <fullName evidence="1">AB hydrolase-1 domain-containing protein</fullName>
    </recommendedName>
</protein>
<dbReference type="InterPro" id="IPR000073">
    <property type="entry name" value="AB_hydrolase_1"/>
</dbReference>
<reference evidence="2 3" key="1">
    <citation type="journal article" date="2023" name="Nucleic Acids Res.">
        <title>The hologenome of Daphnia magna reveals possible DNA methylation and microbiome-mediated evolution of the host genome.</title>
        <authorList>
            <person name="Chaturvedi A."/>
            <person name="Li X."/>
            <person name="Dhandapani V."/>
            <person name="Marshall H."/>
            <person name="Kissane S."/>
            <person name="Cuenca-Cambronero M."/>
            <person name="Asole G."/>
            <person name="Calvet F."/>
            <person name="Ruiz-Romero M."/>
            <person name="Marangio P."/>
            <person name="Guigo R."/>
            <person name="Rago D."/>
            <person name="Mirbahai L."/>
            <person name="Eastwood N."/>
            <person name="Colbourne J.K."/>
            <person name="Zhou J."/>
            <person name="Mallon E."/>
            <person name="Orsini L."/>
        </authorList>
    </citation>
    <scope>NUCLEOTIDE SEQUENCE [LARGE SCALE GENOMIC DNA]</scope>
    <source>
        <strain evidence="2">LRV0_1</strain>
    </source>
</reference>
<evidence type="ECO:0000313" key="2">
    <source>
        <dbReference type="EMBL" id="KAK4010195.1"/>
    </source>
</evidence>
<proteinExistence type="predicted"/>
<dbReference type="Gene3D" id="3.40.50.1820">
    <property type="entry name" value="alpha/beta hydrolase"/>
    <property type="match status" value="1"/>
</dbReference>